<dbReference type="Pfam" id="PF00753">
    <property type="entry name" value="Lactamase_B"/>
    <property type="match status" value="1"/>
</dbReference>
<feature type="domain" description="Metallo-beta-lactamase" evidence="5">
    <location>
        <begin position="12"/>
        <end position="191"/>
    </location>
</feature>
<evidence type="ECO:0000256" key="4">
    <source>
        <dbReference type="ARBA" id="ARBA00022833"/>
    </source>
</evidence>
<organism evidence="6 7">
    <name type="scientific">Thermolongibacillus altinsuensis</name>
    <dbReference type="NCBI Taxonomy" id="575256"/>
    <lineage>
        <taxon>Bacteria</taxon>
        <taxon>Bacillati</taxon>
        <taxon>Bacillota</taxon>
        <taxon>Bacilli</taxon>
        <taxon>Bacillales</taxon>
        <taxon>Anoxybacillaceae</taxon>
        <taxon>Thermolongibacillus</taxon>
    </lineage>
</organism>
<dbReference type="RefSeq" id="WP_132948606.1">
    <property type="nucleotide sequence ID" value="NZ_BSVG01000001.1"/>
</dbReference>
<dbReference type="EMBL" id="SLUL01000008">
    <property type="protein sequence ID" value="TCL48806.1"/>
    <property type="molecule type" value="Genomic_DNA"/>
</dbReference>
<dbReference type="SMART" id="SM00849">
    <property type="entry name" value="Lactamase_B"/>
    <property type="match status" value="1"/>
</dbReference>
<evidence type="ECO:0000256" key="1">
    <source>
        <dbReference type="ARBA" id="ARBA00001947"/>
    </source>
</evidence>
<dbReference type="Proteomes" id="UP000295658">
    <property type="component" value="Unassembled WGS sequence"/>
</dbReference>
<evidence type="ECO:0000256" key="2">
    <source>
        <dbReference type="ARBA" id="ARBA00022723"/>
    </source>
</evidence>
<keyword evidence="4" id="KW-0862">Zinc</keyword>
<dbReference type="OrthoDB" id="9802248at2"/>
<dbReference type="InterPro" id="IPR001279">
    <property type="entry name" value="Metallo-B-lactamas"/>
</dbReference>
<accession>A0A4R1QDE2</accession>
<name>A0A4R1QDE2_9BACL</name>
<evidence type="ECO:0000313" key="7">
    <source>
        <dbReference type="Proteomes" id="UP000295658"/>
    </source>
</evidence>
<comment type="caution">
    <text evidence="6">The sequence shown here is derived from an EMBL/GenBank/DDBJ whole genome shotgun (WGS) entry which is preliminary data.</text>
</comment>
<dbReference type="Gene3D" id="3.60.15.10">
    <property type="entry name" value="Ribonuclease Z/Hydroxyacylglutathione hydrolase-like"/>
    <property type="match status" value="1"/>
</dbReference>
<evidence type="ECO:0000256" key="3">
    <source>
        <dbReference type="ARBA" id="ARBA00022801"/>
    </source>
</evidence>
<dbReference type="AlphaFoldDB" id="A0A4R1QDE2"/>
<gene>
    <name evidence="6" type="ORF">EDD69_10863</name>
</gene>
<keyword evidence="3 6" id="KW-0378">Hydrolase</keyword>
<dbReference type="InterPro" id="IPR051453">
    <property type="entry name" value="MBL_Glyoxalase_II"/>
</dbReference>
<dbReference type="InterPro" id="IPR036866">
    <property type="entry name" value="RibonucZ/Hydroxyglut_hydro"/>
</dbReference>
<keyword evidence="2" id="KW-0479">Metal-binding</keyword>
<evidence type="ECO:0000313" key="6">
    <source>
        <dbReference type="EMBL" id="TCL48806.1"/>
    </source>
</evidence>
<dbReference type="PANTHER" id="PTHR46233">
    <property type="entry name" value="HYDROXYACYLGLUTATHIONE HYDROLASE GLOC"/>
    <property type="match status" value="1"/>
</dbReference>
<dbReference type="GO" id="GO:0016787">
    <property type="term" value="F:hydrolase activity"/>
    <property type="evidence" value="ECO:0007669"/>
    <property type="project" value="UniProtKB-KW"/>
</dbReference>
<dbReference type="CDD" id="cd06262">
    <property type="entry name" value="metallo-hydrolase-like_MBL-fold"/>
    <property type="match status" value="1"/>
</dbReference>
<keyword evidence="7" id="KW-1185">Reference proteome</keyword>
<protein>
    <submittedName>
        <fullName evidence="6">Glyoxylase-like metal-dependent hydrolase (Beta-lactamase superfamily II)</fullName>
    </submittedName>
</protein>
<dbReference type="PANTHER" id="PTHR46233:SF3">
    <property type="entry name" value="HYDROXYACYLGLUTATHIONE HYDROLASE GLOC"/>
    <property type="match status" value="1"/>
</dbReference>
<reference evidence="6 7" key="1">
    <citation type="submission" date="2019-03" db="EMBL/GenBank/DDBJ databases">
        <title>Genomic Encyclopedia of Type Strains, Phase IV (KMG-IV): sequencing the most valuable type-strain genomes for metagenomic binning, comparative biology and taxonomic classification.</title>
        <authorList>
            <person name="Goeker M."/>
        </authorList>
    </citation>
    <scope>NUCLEOTIDE SEQUENCE [LARGE SCALE GENOMIC DNA]</scope>
    <source>
        <strain evidence="6 7">DSM 24979</strain>
    </source>
</reference>
<sequence>MKWERIPLGSLQTNAYVLVHPNDTCLIFDPGSEGEKLVSYISSQGWKPLAVLLTHAHFDHIGAVDDVRKRWNVPVYVHKNEKDWLNDAWLNGSLLFMGQEIKVKPADYLLDGEQTLTIGEFSLRVLETPGHSPGSVSYYCEELGAVFSGDVLFAGSIGRTDLPGGNHDQLLQSIHERLLQLPEETVVLPGHGPETTLMNEMETNPFLNGF</sequence>
<evidence type="ECO:0000259" key="5">
    <source>
        <dbReference type="SMART" id="SM00849"/>
    </source>
</evidence>
<dbReference type="GO" id="GO:0046872">
    <property type="term" value="F:metal ion binding"/>
    <property type="evidence" value="ECO:0007669"/>
    <property type="project" value="UniProtKB-KW"/>
</dbReference>
<proteinExistence type="predicted"/>
<comment type="cofactor">
    <cofactor evidence="1">
        <name>Zn(2+)</name>
        <dbReference type="ChEBI" id="CHEBI:29105"/>
    </cofactor>
</comment>
<dbReference type="SUPFAM" id="SSF56281">
    <property type="entry name" value="Metallo-hydrolase/oxidoreductase"/>
    <property type="match status" value="1"/>
</dbReference>